<gene>
    <name evidence="2" type="ORF">PS691_04022</name>
</gene>
<sequence length="79" mass="8867">MRLTHDYPNSPKTLPTKQPKKPLLKDMTELRRALDEAVIAGKVTDTDARDIYHQLPASQELPDDLTAKLASALKSKRTL</sequence>
<organism evidence="2 3">
    <name type="scientific">Pseudomonas fluorescens</name>
    <dbReference type="NCBI Taxonomy" id="294"/>
    <lineage>
        <taxon>Bacteria</taxon>
        <taxon>Pseudomonadati</taxon>
        <taxon>Pseudomonadota</taxon>
        <taxon>Gammaproteobacteria</taxon>
        <taxon>Pseudomonadales</taxon>
        <taxon>Pseudomonadaceae</taxon>
        <taxon>Pseudomonas</taxon>
    </lineage>
</organism>
<evidence type="ECO:0000256" key="1">
    <source>
        <dbReference type="SAM" id="MobiDB-lite"/>
    </source>
</evidence>
<evidence type="ECO:0000313" key="3">
    <source>
        <dbReference type="Proteomes" id="UP000337909"/>
    </source>
</evidence>
<dbReference type="OrthoDB" id="9840386at2"/>
<name>A0A5E7DMJ3_PSEFL</name>
<proteinExistence type="predicted"/>
<feature type="region of interest" description="Disordered" evidence="1">
    <location>
        <begin position="1"/>
        <end position="21"/>
    </location>
</feature>
<evidence type="ECO:0000313" key="2">
    <source>
        <dbReference type="EMBL" id="VVO18829.1"/>
    </source>
</evidence>
<dbReference type="Proteomes" id="UP000337909">
    <property type="component" value="Unassembled WGS sequence"/>
</dbReference>
<reference evidence="2 3" key="1">
    <citation type="submission" date="2019-09" db="EMBL/GenBank/DDBJ databases">
        <authorList>
            <person name="Chandra G."/>
            <person name="Truman W A."/>
        </authorList>
    </citation>
    <scope>NUCLEOTIDE SEQUENCE [LARGE SCALE GENOMIC DNA]</scope>
    <source>
        <strain evidence="2">PS691</strain>
    </source>
</reference>
<dbReference type="RefSeq" id="WP_150643878.1">
    <property type="nucleotide sequence ID" value="NZ_CABVHQ010000045.1"/>
</dbReference>
<dbReference type="AlphaFoldDB" id="A0A5E7DMJ3"/>
<dbReference type="EMBL" id="CABVHQ010000045">
    <property type="protein sequence ID" value="VVO18829.1"/>
    <property type="molecule type" value="Genomic_DNA"/>
</dbReference>
<protein>
    <submittedName>
        <fullName evidence="2">Uncharacterized protein</fullName>
    </submittedName>
</protein>
<accession>A0A5E7DMJ3</accession>